<dbReference type="AlphaFoldDB" id="A0A6C1DLQ4"/>
<dbReference type="InterPro" id="IPR027512">
    <property type="entry name" value="EIF3A"/>
</dbReference>
<keyword evidence="3 7" id="KW-0396">Initiation factor</keyword>
<feature type="compositionally biased region" description="Basic and acidic residues" evidence="8">
    <location>
        <begin position="839"/>
        <end position="865"/>
    </location>
</feature>
<dbReference type="InterPro" id="IPR000717">
    <property type="entry name" value="PCI_dom"/>
</dbReference>
<dbReference type="GO" id="GO:0071540">
    <property type="term" value="C:eukaryotic translation initiation factor 3 complex, eIF3e"/>
    <property type="evidence" value="ECO:0007669"/>
    <property type="project" value="TreeGrafter"/>
</dbReference>
<dbReference type="GO" id="GO:0043614">
    <property type="term" value="C:multi-eIF complex"/>
    <property type="evidence" value="ECO:0007669"/>
    <property type="project" value="TreeGrafter"/>
</dbReference>
<dbReference type="PROSITE" id="PS50250">
    <property type="entry name" value="PCI"/>
    <property type="match status" value="1"/>
</dbReference>
<evidence type="ECO:0000256" key="4">
    <source>
        <dbReference type="ARBA" id="ARBA00022884"/>
    </source>
</evidence>
<dbReference type="GO" id="GO:0016282">
    <property type="term" value="C:eukaryotic 43S preinitiation complex"/>
    <property type="evidence" value="ECO:0007669"/>
    <property type="project" value="UniProtKB-UniRule"/>
</dbReference>
<sequence length="961" mass="110098">MAPPPFRPENAIKRADELISVGEKQAALQSLHDFITARRIRWATPSTVEPVVFKFLEIGVELKKGKLLKDGLHQYKKLIQGSTEGLVSVGAVARKFIDLVESKIASEQTRADELQKQEIDDDLEGGVTPENLLISVYESDQSVAGFNDEAITSWLRFTWESYRAVLDLLRNNALLEITYSGVVKKTMHFCLKYQRKNEFKRLAEMLRQHLDAANYQQSKSGNNLVDLSDADTLQRYLDQRFQQVDVSVKLELWHEAYRSIEDVFHLMKISKRAPKPSTLANYYENLVKVFFVSGDPLLHTTAWKKFYKLYSTNPRATEEEFKTYSSTIFLSAISTQLDEIPSIGYDPHLRMYRLLNLDAKPTRKEMLQSIIEDESIYGKVDEELKELYDIIEVNFDVDTVKQQLENLLVKLSSKTYFSQYIAPLRDVIMRRVFVAASQKFTTISQSELYKLATLPAPLDLSAWDIEKSLLQAAVEDYVSITIDHESAKVTFAKDPFDIFVSTASKGVSEEENTEPEVQEEKEETDEALGPQETEDGEEKEEESDPVIIRNSYIHNKLLELSNVLHDVDSFNNASYMEKVRIARETLIKKNKDDLEKISKIVDERVKRSQEQKQKHMEHAALHAEQDAEVRQQRILEEKAAIEAKLEEEAHRRLIEKKKREFEAIKEREITKMITEVNAKGHVYIDPNEAKSLDLDTIKQVIIAEVSKNKSELESRMEYAMKKLDHTERALRKVELPLLQKEVDKLQETDTANYEAMKKKIVDVAKAEYEARRADRKNLVMVYDDYLKFKEHVSGTKESELAAIRNQKKAELEAAKKARIEEVRKRRYEEAIARRKEEIANAERQKRAQELAEATRKQREIEEAAAKKSTPYSFRAGNREPPSTPSTLPKATVSPDKAKLDMIAQKQREMEEAIEQRLAGRTAGGSSPATPATPATPTPSSGPKKMTMAEKLRAKRLAKGGR</sequence>
<organism evidence="10 11">
    <name type="scientific">Saccharomyces pastorianus</name>
    <name type="common">Lager yeast</name>
    <name type="synonym">Saccharomyces cerevisiae x Saccharomyces eubayanus</name>
    <dbReference type="NCBI Taxonomy" id="27292"/>
    <lineage>
        <taxon>Eukaryota</taxon>
        <taxon>Fungi</taxon>
        <taxon>Dikarya</taxon>
        <taxon>Ascomycota</taxon>
        <taxon>Saccharomycotina</taxon>
        <taxon>Saccharomycetes</taxon>
        <taxon>Saccharomycetales</taxon>
        <taxon>Saccharomycetaceae</taxon>
        <taxon>Saccharomyces</taxon>
    </lineage>
</organism>
<comment type="function">
    <text evidence="7">RNA-binding component of the eukaryotic translation initiation factor 3 (eIF-3) complex, which is involved in protein synthesis of a specialized repertoire of mRNAs and, together with other initiation factors, stimulates binding of mRNA and methionyl-tRNAi to the 40S ribosome. The eIF-3 complex specifically targets and initiates translation of a subset of mRNAs involved in cell proliferation.</text>
</comment>
<proteinExistence type="inferred from homology"/>
<dbReference type="HAMAP" id="MF_03000">
    <property type="entry name" value="eIF3a"/>
    <property type="match status" value="1"/>
</dbReference>
<dbReference type="Pfam" id="PF22591">
    <property type="entry name" value="eIF3a_PCI_TPR-like"/>
    <property type="match status" value="1"/>
</dbReference>
<feature type="compositionally biased region" description="Low complexity" evidence="8">
    <location>
        <begin position="923"/>
        <end position="942"/>
    </location>
</feature>
<evidence type="ECO:0000256" key="3">
    <source>
        <dbReference type="ARBA" id="ARBA00022540"/>
    </source>
</evidence>
<dbReference type="FunFam" id="4.10.860.10:FF:000001">
    <property type="entry name" value="Eukaryotic translation initiation factor 3 subunit A"/>
    <property type="match status" value="1"/>
</dbReference>
<dbReference type="Gene3D" id="4.10.860.10">
    <property type="entry name" value="UVR domain"/>
    <property type="match status" value="1"/>
</dbReference>
<evidence type="ECO:0000256" key="1">
    <source>
        <dbReference type="ARBA" id="ARBA00004496"/>
    </source>
</evidence>
<evidence type="ECO:0000256" key="8">
    <source>
        <dbReference type="SAM" id="MobiDB-lite"/>
    </source>
</evidence>
<dbReference type="InterPro" id="IPR054711">
    <property type="entry name" value="eIF3a_PCI_TPR-like"/>
</dbReference>
<dbReference type="PANTHER" id="PTHR14005:SF0">
    <property type="entry name" value="EUKARYOTIC TRANSLATION INITIATION FACTOR 3 SUBUNIT A"/>
    <property type="match status" value="1"/>
</dbReference>
<accession>A0A6C1DLQ4</accession>
<comment type="subcellular location">
    <subcellularLocation>
        <location evidence="1 7">Cytoplasm</location>
    </subcellularLocation>
</comment>
<keyword evidence="5 7" id="KW-0648">Protein biosynthesis</keyword>
<evidence type="ECO:0000256" key="6">
    <source>
        <dbReference type="ARBA" id="ARBA00023054"/>
    </source>
</evidence>
<dbReference type="GO" id="GO:0033290">
    <property type="term" value="C:eukaryotic 48S preinitiation complex"/>
    <property type="evidence" value="ECO:0007669"/>
    <property type="project" value="UniProtKB-UniRule"/>
</dbReference>
<feature type="compositionally biased region" description="Basic residues" evidence="8">
    <location>
        <begin position="952"/>
        <end position="961"/>
    </location>
</feature>
<dbReference type="OrthoDB" id="18884at2759"/>
<dbReference type="GO" id="GO:0003729">
    <property type="term" value="F:mRNA binding"/>
    <property type="evidence" value="ECO:0007669"/>
    <property type="project" value="TreeGrafter"/>
</dbReference>
<name>A0A6C1DLQ4_SACPS</name>
<feature type="compositionally biased region" description="Acidic residues" evidence="8">
    <location>
        <begin position="509"/>
        <end position="544"/>
    </location>
</feature>
<dbReference type="SMART" id="SM00088">
    <property type="entry name" value="PINT"/>
    <property type="match status" value="1"/>
</dbReference>
<keyword evidence="4 7" id="KW-0694">RNA-binding</keyword>
<evidence type="ECO:0000256" key="7">
    <source>
        <dbReference type="HAMAP-Rule" id="MF_03000"/>
    </source>
</evidence>
<dbReference type="Gene3D" id="1.25.40.860">
    <property type="match status" value="1"/>
</dbReference>
<dbReference type="EMBL" id="CP048984">
    <property type="protein sequence ID" value="QID78082.1"/>
    <property type="molecule type" value="Genomic_DNA"/>
</dbReference>
<dbReference type="PANTHER" id="PTHR14005">
    <property type="entry name" value="EUKARYOTIC TRANSLATION INITIATION FACTOR 3, THETA SUBUNIT"/>
    <property type="match status" value="1"/>
</dbReference>
<evidence type="ECO:0000256" key="2">
    <source>
        <dbReference type="ARBA" id="ARBA00022490"/>
    </source>
</evidence>
<evidence type="ECO:0000256" key="5">
    <source>
        <dbReference type="ARBA" id="ARBA00022917"/>
    </source>
</evidence>
<dbReference type="GO" id="GO:0003743">
    <property type="term" value="F:translation initiation factor activity"/>
    <property type="evidence" value="ECO:0007669"/>
    <property type="project" value="UniProtKB-UniRule"/>
</dbReference>
<feature type="compositionally biased region" description="Basic and acidic residues" evidence="8">
    <location>
        <begin position="895"/>
        <end position="914"/>
    </location>
</feature>
<dbReference type="Proteomes" id="UP000501346">
    <property type="component" value="Chromosome ScII"/>
</dbReference>
<dbReference type="GO" id="GO:0001732">
    <property type="term" value="P:formation of cytoplasmic translation initiation complex"/>
    <property type="evidence" value="ECO:0007669"/>
    <property type="project" value="UniProtKB-UniRule"/>
</dbReference>
<reference evidence="10 11" key="1">
    <citation type="journal article" date="2019" name="BMC Genomics">
        <title>Chromosome level assembly and comparative genome analysis confirm lager-brewing yeasts originated from a single hybridization.</title>
        <authorList>
            <person name="Salazar A.N."/>
            <person name="Gorter de Vries A.R."/>
            <person name="van den Broek M."/>
            <person name="Brouwers N."/>
            <person name="de la Torre Cortes P."/>
            <person name="Kuijpers N.G.A."/>
            <person name="Daran J.G."/>
            <person name="Abeel T."/>
        </authorList>
    </citation>
    <scope>NUCLEOTIDE SEQUENCE [LARGE SCALE GENOMIC DNA]</scope>
    <source>
        <strain evidence="10 11">CBS 1483</strain>
    </source>
</reference>
<keyword evidence="11" id="KW-1185">Reference proteome</keyword>
<feature type="domain" description="PCI" evidence="9">
    <location>
        <begin position="321"/>
        <end position="496"/>
    </location>
</feature>
<feature type="region of interest" description="Disordered" evidence="8">
    <location>
        <begin position="504"/>
        <end position="545"/>
    </location>
</feature>
<evidence type="ECO:0000313" key="11">
    <source>
        <dbReference type="Proteomes" id="UP000501346"/>
    </source>
</evidence>
<dbReference type="GO" id="GO:0002188">
    <property type="term" value="P:translation reinitiation"/>
    <property type="evidence" value="ECO:0007669"/>
    <property type="project" value="TreeGrafter"/>
</dbReference>
<evidence type="ECO:0000259" key="9">
    <source>
        <dbReference type="PROSITE" id="PS50250"/>
    </source>
</evidence>
<comment type="similarity">
    <text evidence="7">Belongs to the eIF-3 subunit A family.</text>
</comment>
<dbReference type="GO" id="GO:0071541">
    <property type="term" value="C:eukaryotic translation initiation factor 3 complex, eIF3m"/>
    <property type="evidence" value="ECO:0007669"/>
    <property type="project" value="TreeGrafter"/>
</dbReference>
<protein>
    <recommendedName>
        <fullName evidence="7">Eukaryotic translation initiation factor 3 subunit A</fullName>
        <shortName evidence="7">eIF3a</shortName>
    </recommendedName>
    <alternativeName>
        <fullName evidence="7">Eukaryotic translation initiation factor 3 110 kDa subunit homolog</fullName>
        <shortName evidence="7">eIF3 p110</shortName>
    </alternativeName>
    <alternativeName>
        <fullName evidence="7">Translation initiation factor eIF3, p110 subunit homolog</fullName>
    </alternativeName>
</protein>
<feature type="coiled-coil region" evidence="7">
    <location>
        <begin position="702"/>
        <end position="729"/>
    </location>
</feature>
<comment type="subunit">
    <text evidence="7">Component of the eukaryotic translation initiation factor 3 (eIF-3) complex.</text>
</comment>
<feature type="region of interest" description="Disordered" evidence="8">
    <location>
        <begin position="839"/>
        <end position="961"/>
    </location>
</feature>
<gene>
    <name evidence="10" type="primary">RPG1_1</name>
    <name evidence="7" type="synonym">RPG1</name>
    <name evidence="10" type="ORF">GRS66_000283</name>
</gene>
<keyword evidence="6 7" id="KW-0175">Coiled coil</keyword>
<keyword evidence="2 7" id="KW-0963">Cytoplasm</keyword>
<evidence type="ECO:0000313" key="10">
    <source>
        <dbReference type="EMBL" id="QID78082.1"/>
    </source>
</evidence>